<dbReference type="EMBL" id="JANFQO010000046">
    <property type="protein sequence ID" value="MCQ4167687.1"/>
    <property type="molecule type" value="Genomic_DNA"/>
</dbReference>
<evidence type="ECO:0000313" key="2">
    <source>
        <dbReference type="Proteomes" id="UP001165498"/>
    </source>
</evidence>
<evidence type="ECO:0008006" key="3">
    <source>
        <dbReference type="Google" id="ProtNLM"/>
    </source>
</evidence>
<protein>
    <recommendedName>
        <fullName evidence="3">Lipid/polyisoprenoid-binding YceI-like domain-containing protein</fullName>
    </recommendedName>
</protein>
<evidence type="ECO:0000313" key="1">
    <source>
        <dbReference type="EMBL" id="MCQ4167687.1"/>
    </source>
</evidence>
<dbReference type="RefSeq" id="WP_255916869.1">
    <property type="nucleotide sequence ID" value="NZ_JANFQO010000046.1"/>
</dbReference>
<feature type="non-terminal residue" evidence="1">
    <location>
        <position position="120"/>
    </location>
</feature>
<gene>
    <name evidence="1" type="ORF">NM961_23510</name>
</gene>
<dbReference type="Proteomes" id="UP001165498">
    <property type="component" value="Unassembled WGS sequence"/>
</dbReference>
<proteinExistence type="predicted"/>
<keyword evidence="2" id="KW-1185">Reference proteome</keyword>
<organism evidence="1 2">
    <name type="scientific">Tahibacter harae</name>
    <dbReference type="NCBI Taxonomy" id="2963937"/>
    <lineage>
        <taxon>Bacteria</taxon>
        <taxon>Pseudomonadati</taxon>
        <taxon>Pseudomonadota</taxon>
        <taxon>Gammaproteobacteria</taxon>
        <taxon>Lysobacterales</taxon>
        <taxon>Rhodanobacteraceae</taxon>
        <taxon>Tahibacter</taxon>
    </lineage>
</organism>
<comment type="caution">
    <text evidence="1">The sequence shown here is derived from an EMBL/GenBank/DDBJ whole genome shotgun (WGS) entry which is preliminary data.</text>
</comment>
<accession>A0ABT1QZG8</accession>
<sequence>MPQPASAFCSTCPIFGTAGLWPRQTSTRPAYTVVPPNLKENTINRHLLAALLALTSGAASAEIVTVRYEFFDDAAYSYRYGWFGSDLGPTEGTILGAKLVLKDYRVPAGLDAAHFHFDFA</sequence>
<reference evidence="1" key="1">
    <citation type="submission" date="2022-07" db="EMBL/GenBank/DDBJ databases">
        <title>Tahibacter sp., a new gammaproteobacterium isolated from the silt sample collected at pig farm.</title>
        <authorList>
            <person name="Chen H."/>
        </authorList>
    </citation>
    <scope>NUCLEOTIDE SEQUENCE</scope>
    <source>
        <strain evidence="1">P2K</strain>
    </source>
</reference>
<name>A0ABT1QZG8_9GAMM</name>